<name>A0AA40FXE8_9HYME</name>
<reference evidence="2" key="1">
    <citation type="submission" date="2021-10" db="EMBL/GenBank/DDBJ databases">
        <title>Melipona bicolor Genome sequencing and assembly.</title>
        <authorList>
            <person name="Araujo N.S."/>
            <person name="Arias M.C."/>
        </authorList>
    </citation>
    <scope>NUCLEOTIDE SEQUENCE</scope>
    <source>
        <strain evidence="2">USP_2M_L1-L4_2017</strain>
        <tissue evidence="2">Whole body</tissue>
    </source>
</reference>
<feature type="region of interest" description="Disordered" evidence="1">
    <location>
        <begin position="43"/>
        <end position="132"/>
    </location>
</feature>
<evidence type="ECO:0000313" key="3">
    <source>
        <dbReference type="Proteomes" id="UP001177670"/>
    </source>
</evidence>
<feature type="compositionally biased region" description="Basic and acidic residues" evidence="1">
    <location>
        <begin position="55"/>
        <end position="66"/>
    </location>
</feature>
<feature type="region of interest" description="Disordered" evidence="1">
    <location>
        <begin position="153"/>
        <end position="191"/>
    </location>
</feature>
<feature type="compositionally biased region" description="Gly residues" evidence="1">
    <location>
        <begin position="67"/>
        <end position="82"/>
    </location>
</feature>
<sequence>MKGCSRVLSETHFTIELRLAKGNTKNNENIAVRRSSREEFLRAERGGVGSSRRSSRVESAKVRDWLRGGGGGGEGIQSGGHCKGTRNWKEENYRGRSEANVTAKRDEKRYTKIHRERREESAGGKGSKGRRDIYIGGSGFLRAAAIINIHNPELETSVERAARRPHAVTKNRSVPAQKDRPSRKRKKEEKN</sequence>
<feature type="compositionally biased region" description="Basic residues" evidence="1">
    <location>
        <begin position="181"/>
        <end position="191"/>
    </location>
</feature>
<protein>
    <submittedName>
        <fullName evidence="2">Uncharacterized protein</fullName>
    </submittedName>
</protein>
<dbReference type="Proteomes" id="UP001177670">
    <property type="component" value="Unassembled WGS sequence"/>
</dbReference>
<accession>A0AA40FXE8</accession>
<evidence type="ECO:0000256" key="1">
    <source>
        <dbReference type="SAM" id="MobiDB-lite"/>
    </source>
</evidence>
<dbReference type="AlphaFoldDB" id="A0AA40FXE8"/>
<organism evidence="2 3">
    <name type="scientific">Melipona bicolor</name>
    <dbReference type="NCBI Taxonomy" id="60889"/>
    <lineage>
        <taxon>Eukaryota</taxon>
        <taxon>Metazoa</taxon>
        <taxon>Ecdysozoa</taxon>
        <taxon>Arthropoda</taxon>
        <taxon>Hexapoda</taxon>
        <taxon>Insecta</taxon>
        <taxon>Pterygota</taxon>
        <taxon>Neoptera</taxon>
        <taxon>Endopterygota</taxon>
        <taxon>Hymenoptera</taxon>
        <taxon>Apocrita</taxon>
        <taxon>Aculeata</taxon>
        <taxon>Apoidea</taxon>
        <taxon>Anthophila</taxon>
        <taxon>Apidae</taxon>
        <taxon>Melipona</taxon>
    </lineage>
</organism>
<evidence type="ECO:0000313" key="2">
    <source>
        <dbReference type="EMBL" id="KAK1126901.1"/>
    </source>
</evidence>
<keyword evidence="3" id="KW-1185">Reference proteome</keyword>
<gene>
    <name evidence="2" type="ORF">K0M31_004522</name>
</gene>
<proteinExistence type="predicted"/>
<feature type="compositionally biased region" description="Basic and acidic residues" evidence="1">
    <location>
        <begin position="87"/>
        <end position="110"/>
    </location>
</feature>
<dbReference type="EMBL" id="JAHYIQ010000013">
    <property type="protein sequence ID" value="KAK1126901.1"/>
    <property type="molecule type" value="Genomic_DNA"/>
</dbReference>
<comment type="caution">
    <text evidence="2">The sequence shown here is derived from an EMBL/GenBank/DDBJ whole genome shotgun (WGS) entry which is preliminary data.</text>
</comment>